<dbReference type="GeneID" id="19200725"/>
<keyword evidence="1" id="KW-0472">Membrane</keyword>
<protein>
    <submittedName>
        <fullName evidence="2">Uncharacterized protein</fullName>
    </submittedName>
</protein>
<feature type="transmembrane region" description="Helical" evidence="1">
    <location>
        <begin position="236"/>
        <end position="254"/>
    </location>
</feature>
<dbReference type="KEGG" id="cput:CONPUDRAFT_135209"/>
<feature type="transmembrane region" description="Helical" evidence="1">
    <location>
        <begin position="117"/>
        <end position="137"/>
    </location>
</feature>
<evidence type="ECO:0000313" key="2">
    <source>
        <dbReference type="EMBL" id="EIW85469.1"/>
    </source>
</evidence>
<organism evidence="2 3">
    <name type="scientific">Coniophora puteana (strain RWD-64-598)</name>
    <name type="common">Brown rot fungus</name>
    <dbReference type="NCBI Taxonomy" id="741705"/>
    <lineage>
        <taxon>Eukaryota</taxon>
        <taxon>Fungi</taxon>
        <taxon>Dikarya</taxon>
        <taxon>Basidiomycota</taxon>
        <taxon>Agaricomycotina</taxon>
        <taxon>Agaricomycetes</taxon>
        <taxon>Agaricomycetidae</taxon>
        <taxon>Boletales</taxon>
        <taxon>Coniophorineae</taxon>
        <taxon>Coniophoraceae</taxon>
        <taxon>Coniophora</taxon>
    </lineage>
</organism>
<feature type="transmembrane region" description="Helical" evidence="1">
    <location>
        <begin position="188"/>
        <end position="207"/>
    </location>
</feature>
<comment type="caution">
    <text evidence="2">The sequence shown here is derived from an EMBL/GenBank/DDBJ whole genome shotgun (WGS) entry which is preliminary data.</text>
</comment>
<dbReference type="AlphaFoldDB" id="A0A5M3N262"/>
<dbReference type="Proteomes" id="UP000053558">
    <property type="component" value="Unassembled WGS sequence"/>
</dbReference>
<reference evidence="3" key="1">
    <citation type="journal article" date="2012" name="Science">
        <title>The Paleozoic origin of enzymatic lignin decomposition reconstructed from 31 fungal genomes.</title>
        <authorList>
            <person name="Floudas D."/>
            <person name="Binder M."/>
            <person name="Riley R."/>
            <person name="Barry K."/>
            <person name="Blanchette R.A."/>
            <person name="Henrissat B."/>
            <person name="Martinez A.T."/>
            <person name="Otillar R."/>
            <person name="Spatafora J.W."/>
            <person name="Yadav J.S."/>
            <person name="Aerts A."/>
            <person name="Benoit I."/>
            <person name="Boyd A."/>
            <person name="Carlson A."/>
            <person name="Copeland A."/>
            <person name="Coutinho P.M."/>
            <person name="de Vries R.P."/>
            <person name="Ferreira P."/>
            <person name="Findley K."/>
            <person name="Foster B."/>
            <person name="Gaskell J."/>
            <person name="Glotzer D."/>
            <person name="Gorecki P."/>
            <person name="Heitman J."/>
            <person name="Hesse C."/>
            <person name="Hori C."/>
            <person name="Igarashi K."/>
            <person name="Jurgens J.A."/>
            <person name="Kallen N."/>
            <person name="Kersten P."/>
            <person name="Kohler A."/>
            <person name="Kuees U."/>
            <person name="Kumar T.K.A."/>
            <person name="Kuo A."/>
            <person name="LaButti K."/>
            <person name="Larrondo L.F."/>
            <person name="Lindquist E."/>
            <person name="Ling A."/>
            <person name="Lombard V."/>
            <person name="Lucas S."/>
            <person name="Lundell T."/>
            <person name="Martin R."/>
            <person name="McLaughlin D.J."/>
            <person name="Morgenstern I."/>
            <person name="Morin E."/>
            <person name="Murat C."/>
            <person name="Nagy L.G."/>
            <person name="Nolan M."/>
            <person name="Ohm R.A."/>
            <person name="Patyshakuliyeva A."/>
            <person name="Rokas A."/>
            <person name="Ruiz-Duenas F.J."/>
            <person name="Sabat G."/>
            <person name="Salamov A."/>
            <person name="Samejima M."/>
            <person name="Schmutz J."/>
            <person name="Slot J.C."/>
            <person name="St John F."/>
            <person name="Stenlid J."/>
            <person name="Sun H."/>
            <person name="Sun S."/>
            <person name="Syed K."/>
            <person name="Tsang A."/>
            <person name="Wiebenga A."/>
            <person name="Young D."/>
            <person name="Pisabarro A."/>
            <person name="Eastwood D.C."/>
            <person name="Martin F."/>
            <person name="Cullen D."/>
            <person name="Grigoriev I.V."/>
            <person name="Hibbett D.S."/>
        </authorList>
    </citation>
    <scope>NUCLEOTIDE SEQUENCE [LARGE SCALE GENOMIC DNA]</scope>
    <source>
        <strain evidence="3">RWD-64-598 SS2</strain>
    </source>
</reference>
<feature type="transmembrane region" description="Helical" evidence="1">
    <location>
        <begin position="157"/>
        <end position="176"/>
    </location>
</feature>
<evidence type="ECO:0000313" key="3">
    <source>
        <dbReference type="Proteomes" id="UP000053558"/>
    </source>
</evidence>
<accession>A0A5M3N262</accession>
<feature type="transmembrane region" description="Helical" evidence="1">
    <location>
        <begin position="93"/>
        <end position="110"/>
    </location>
</feature>
<evidence type="ECO:0000256" key="1">
    <source>
        <dbReference type="SAM" id="Phobius"/>
    </source>
</evidence>
<dbReference type="RefSeq" id="XP_007764947.1">
    <property type="nucleotide sequence ID" value="XM_007766757.1"/>
</dbReference>
<keyword evidence="1" id="KW-1133">Transmembrane helix</keyword>
<sequence length="285" mass="31532">MFSDLLGNFDGTDLKSVKQIANVLSVVGLFGCNAWTVLKPNNNGYWWYWRYAHYLNAREWVFGISWSVIDLLLLGVVLYQFTPNGQRVVIDGIGWRFPALAVLNAIFVVLRAERVYIASFIFSLLIYACVTEIYYRLKKVHIPSSLGEEVYVHVPFSLWHGWSTFLVLLSIFEAFAKSTRSSGVGMKILAVVALLLLEATSAAYAYCGSETDVAGSIVISLALWAVFDVQHHEGTFICWATLISAVLSLVWVGVGAVKLIKKLRGGAVALDSETTERTPLIGNGP</sequence>
<feature type="transmembrane region" description="Helical" evidence="1">
    <location>
        <begin position="59"/>
        <end position="81"/>
    </location>
</feature>
<feature type="transmembrane region" description="Helical" evidence="1">
    <location>
        <begin position="20"/>
        <end position="38"/>
    </location>
</feature>
<name>A0A5M3N262_CONPW</name>
<keyword evidence="3" id="KW-1185">Reference proteome</keyword>
<keyword evidence="1" id="KW-0812">Transmembrane</keyword>
<dbReference type="OrthoDB" id="5586934at2759"/>
<dbReference type="EMBL" id="JH711574">
    <property type="protein sequence ID" value="EIW85469.1"/>
    <property type="molecule type" value="Genomic_DNA"/>
</dbReference>
<proteinExistence type="predicted"/>
<gene>
    <name evidence="2" type="ORF">CONPUDRAFT_135209</name>
</gene>